<dbReference type="SFLD" id="SFLDG01019">
    <property type="entry name" value="Terpene_Cyclase_Like_1_C_Termi"/>
    <property type="match status" value="1"/>
</dbReference>
<dbReference type="EMBL" id="MN958377">
    <property type="protein sequence ID" value="QIQ56012.1"/>
    <property type="molecule type" value="mRNA"/>
</dbReference>
<dbReference type="SFLD" id="SFLDG01014">
    <property type="entry name" value="Terpene_Cyclase_Like_1_N-term"/>
    <property type="match status" value="1"/>
</dbReference>
<dbReference type="GO" id="GO:0000287">
    <property type="term" value="F:magnesium ion binding"/>
    <property type="evidence" value="ECO:0007669"/>
    <property type="project" value="InterPro"/>
</dbReference>
<dbReference type="GO" id="GO:0010333">
    <property type="term" value="F:terpene synthase activity"/>
    <property type="evidence" value="ECO:0007669"/>
    <property type="project" value="InterPro"/>
</dbReference>
<sequence length="610" mass="70647">MAAMAMNLLITCKPISNGPCAFIKHSKASNEFPVLYRNGAARISKPCSSLHTVSAEVEGPIARRSANFKPSFWDLAFIQSLSSEYKDDRYSKRASELKLQVGMLMEEAILSKPVVEQLELIDNLQRLGISDHFEHQIKKILHSIYQNKHEKTNCDDEANERDLYSTALEFRLLRQHGFRVVQEIFNCFKDEKGEFKTSLAGDTKGLLELYESSFLLTEGEETLDQAREFATIYLQRNLDEKLIFDDQNLSLLVRHALRHPLHWSISRTNARWFIDRYEQKPDMDPVVLELAKLDFNIVQSMHQEELKSISRWWKSTGLAEKLPFMRDRIVESYLAAIEVLAPREYGYARTMMMRFFHLTTAVDDMFDIYGTPKELQLFDDAMRRWDTEVINQLPDYMQICYLAINNFVNEVAYNVLKEQGSIIIPYLRDSFVDIISSYYQEAKWYHNGQTPSMEEYLENGWRTGGYQGLQFIYFLTTNPIKEEAVQSLYEYHNIIRLPSLIARLVDDIGTHSAEMERGDVAKAIQCHMNETGASEKESLNHIMSLIRQTWKKLNSEIFAGDSTFSRDFITCCVNTCRLAHFLCQDGDCFGSQNFMIKDQIGSLLFKPISI</sequence>
<dbReference type="PANTHER" id="PTHR31225:SF9">
    <property type="entry name" value="TERPENE SYNTHASE 10"/>
    <property type="match status" value="1"/>
</dbReference>
<dbReference type="Pfam" id="PF03936">
    <property type="entry name" value="Terpene_synth_C"/>
    <property type="match status" value="1"/>
</dbReference>
<protein>
    <submittedName>
        <fullName evidence="6">Cembratrien-15-ol synthase 31</fullName>
    </submittedName>
</protein>
<dbReference type="InterPro" id="IPR008930">
    <property type="entry name" value="Terpenoid_cyclase/PrenylTrfase"/>
</dbReference>
<evidence type="ECO:0000259" key="5">
    <source>
        <dbReference type="Pfam" id="PF03936"/>
    </source>
</evidence>
<dbReference type="InterPro" id="IPR008949">
    <property type="entry name" value="Isoprenoid_synthase_dom_sf"/>
</dbReference>
<dbReference type="InterPro" id="IPR036965">
    <property type="entry name" value="Terpene_synth_N_sf"/>
</dbReference>
<feature type="domain" description="Terpene synthase N-terminal" evidence="4">
    <location>
        <begin position="73"/>
        <end position="257"/>
    </location>
</feature>
<dbReference type="Gene3D" id="1.10.600.10">
    <property type="entry name" value="Farnesyl Diphosphate Synthase"/>
    <property type="match status" value="1"/>
</dbReference>
<accession>A0A6G9KSS8</accession>
<evidence type="ECO:0000256" key="3">
    <source>
        <dbReference type="ARBA" id="ARBA00022842"/>
    </source>
</evidence>
<organism evidence="6">
    <name type="scientific">Eremophila lucida</name>
    <dbReference type="NCBI Taxonomy" id="2652564"/>
    <lineage>
        <taxon>Eukaryota</taxon>
        <taxon>Viridiplantae</taxon>
        <taxon>Streptophyta</taxon>
        <taxon>Embryophyta</taxon>
        <taxon>Tracheophyta</taxon>
        <taxon>Spermatophyta</taxon>
        <taxon>Magnoliopsida</taxon>
        <taxon>eudicotyledons</taxon>
        <taxon>Gunneridae</taxon>
        <taxon>Pentapetalae</taxon>
        <taxon>asterids</taxon>
        <taxon>lamiids</taxon>
        <taxon>Lamiales</taxon>
        <taxon>Scrophulariaceae</taxon>
        <taxon>Myoporeae</taxon>
        <taxon>Eremophila</taxon>
    </lineage>
</organism>
<dbReference type="InterPro" id="IPR005630">
    <property type="entry name" value="Terpene_synthase_metal-bd"/>
</dbReference>
<dbReference type="PANTHER" id="PTHR31225">
    <property type="entry name" value="OS04G0344100 PROTEIN-RELATED"/>
    <property type="match status" value="1"/>
</dbReference>
<dbReference type="Gene3D" id="1.50.10.130">
    <property type="entry name" value="Terpene synthase, N-terminal domain"/>
    <property type="match status" value="1"/>
</dbReference>
<proteinExistence type="evidence at transcript level"/>
<dbReference type="FunFam" id="1.10.600.10:FF:000007">
    <property type="entry name" value="Isoprene synthase, chloroplastic"/>
    <property type="match status" value="1"/>
</dbReference>
<dbReference type="InterPro" id="IPR001906">
    <property type="entry name" value="Terpene_synth_N"/>
</dbReference>
<comment type="cofactor">
    <cofactor evidence="1">
        <name>Mg(2+)</name>
        <dbReference type="ChEBI" id="CHEBI:18420"/>
    </cofactor>
</comment>
<dbReference type="Pfam" id="PF01397">
    <property type="entry name" value="Terpene_synth"/>
    <property type="match status" value="1"/>
</dbReference>
<evidence type="ECO:0000256" key="1">
    <source>
        <dbReference type="ARBA" id="ARBA00001946"/>
    </source>
</evidence>
<dbReference type="SUPFAM" id="SSF48576">
    <property type="entry name" value="Terpenoid synthases"/>
    <property type="match status" value="1"/>
</dbReference>
<dbReference type="SFLD" id="SFLDS00005">
    <property type="entry name" value="Isoprenoid_Synthase_Type_I"/>
    <property type="match status" value="1"/>
</dbReference>
<dbReference type="AlphaFoldDB" id="A0A6G9KSS8"/>
<keyword evidence="2" id="KW-0479">Metal-binding</keyword>
<reference evidence="6" key="1">
    <citation type="journal article" date="2020" name="BMC Plant Biol.">
        <title>Nerylneryl diphosphate is the precursor of serrulatane, viscidane and cembrane-type diterpenoids in Eremophila species.</title>
        <authorList>
            <person name="Gericke O."/>
            <person name="Hansen N.L."/>
            <person name="Pedersen G.B."/>
            <person name="Kjaerulff L."/>
            <person name="Luo D."/>
            <person name="Staerk D."/>
            <person name="Moller B.L."/>
            <person name="Pateraki I."/>
            <person name="Heskes A.M."/>
        </authorList>
    </citation>
    <scope>NUCLEOTIDE SEQUENCE</scope>
</reference>
<dbReference type="SUPFAM" id="SSF48239">
    <property type="entry name" value="Terpenoid cyclases/Protein prenyltransferases"/>
    <property type="match status" value="1"/>
</dbReference>
<dbReference type="FunFam" id="1.50.10.130:FF:000001">
    <property type="entry name" value="Isoprene synthase, chloroplastic"/>
    <property type="match status" value="1"/>
</dbReference>
<dbReference type="CDD" id="cd00684">
    <property type="entry name" value="Terpene_cyclase_plant_C1"/>
    <property type="match status" value="1"/>
</dbReference>
<evidence type="ECO:0000313" key="6">
    <source>
        <dbReference type="EMBL" id="QIQ56012.1"/>
    </source>
</evidence>
<dbReference type="InterPro" id="IPR044814">
    <property type="entry name" value="Terpene_cyclase_plant_C1"/>
</dbReference>
<evidence type="ECO:0000259" key="4">
    <source>
        <dbReference type="Pfam" id="PF01397"/>
    </source>
</evidence>
<dbReference type="InterPro" id="IPR050148">
    <property type="entry name" value="Terpene_synthase-like"/>
</dbReference>
<evidence type="ECO:0000256" key="2">
    <source>
        <dbReference type="ARBA" id="ARBA00022723"/>
    </source>
</evidence>
<keyword evidence="3" id="KW-0460">Magnesium</keyword>
<name>A0A6G9KSS8_9LAMI</name>
<dbReference type="InterPro" id="IPR034741">
    <property type="entry name" value="Terpene_cyclase-like_1_C"/>
</dbReference>
<dbReference type="GO" id="GO:0016102">
    <property type="term" value="P:diterpenoid biosynthetic process"/>
    <property type="evidence" value="ECO:0007669"/>
    <property type="project" value="InterPro"/>
</dbReference>
<feature type="domain" description="Terpene synthase metal-binding" evidence="5">
    <location>
        <begin position="314"/>
        <end position="552"/>
    </location>
</feature>